<name>A0ACB0YTL5_MELEN</name>
<reference evidence="1" key="1">
    <citation type="submission" date="2023-11" db="EMBL/GenBank/DDBJ databases">
        <authorList>
            <person name="Poullet M."/>
        </authorList>
    </citation>
    <scope>NUCLEOTIDE SEQUENCE</scope>
    <source>
        <strain evidence="1">E1834</strain>
    </source>
</reference>
<dbReference type="EMBL" id="CAVMJV010000018">
    <property type="protein sequence ID" value="CAK5062337.1"/>
    <property type="molecule type" value="Genomic_DNA"/>
</dbReference>
<organism evidence="1 2">
    <name type="scientific">Meloidogyne enterolobii</name>
    <name type="common">Root-knot nematode worm</name>
    <name type="synonym">Meloidogyne mayaguensis</name>
    <dbReference type="NCBI Taxonomy" id="390850"/>
    <lineage>
        <taxon>Eukaryota</taxon>
        <taxon>Metazoa</taxon>
        <taxon>Ecdysozoa</taxon>
        <taxon>Nematoda</taxon>
        <taxon>Chromadorea</taxon>
        <taxon>Rhabditida</taxon>
        <taxon>Tylenchina</taxon>
        <taxon>Tylenchomorpha</taxon>
        <taxon>Tylenchoidea</taxon>
        <taxon>Meloidogynidae</taxon>
        <taxon>Meloidogyninae</taxon>
        <taxon>Meloidogyne</taxon>
    </lineage>
</organism>
<proteinExistence type="predicted"/>
<dbReference type="Proteomes" id="UP001497535">
    <property type="component" value="Unassembled WGS sequence"/>
</dbReference>
<evidence type="ECO:0000313" key="1">
    <source>
        <dbReference type="EMBL" id="CAK5062337.1"/>
    </source>
</evidence>
<gene>
    <name evidence="1" type="ORF">MENTE1834_LOCUS16473</name>
</gene>
<accession>A0ACB0YTL5</accession>
<sequence>MPDEEIEANIITIISSLCQQRNPALGPFINRAALMTLPGKTFYSININEWLPVPTEVEIRKVSFKNFIFTQEVEDPNTVMTTLIKK</sequence>
<keyword evidence="2" id="KW-1185">Reference proteome</keyword>
<protein>
    <submittedName>
        <fullName evidence="1">Uncharacterized protein</fullName>
    </submittedName>
</protein>
<evidence type="ECO:0000313" key="2">
    <source>
        <dbReference type="Proteomes" id="UP001497535"/>
    </source>
</evidence>
<comment type="caution">
    <text evidence="1">The sequence shown here is derived from an EMBL/GenBank/DDBJ whole genome shotgun (WGS) entry which is preliminary data.</text>
</comment>